<dbReference type="AlphaFoldDB" id="A0A6I4NPT5"/>
<dbReference type="EMBL" id="WSTB01000001">
    <property type="protein sequence ID" value="MWB93067.1"/>
    <property type="molecule type" value="Genomic_DNA"/>
</dbReference>
<dbReference type="InterPro" id="IPR013783">
    <property type="entry name" value="Ig-like_fold"/>
</dbReference>
<sequence length="315" mass="35982">MSWQTATDPDGDAVTYSVYLDTNTNPSTLLRSGISAESFVPTTLLKQNTVYYWKVVAADAKGIKTVSGIFKFTTLATPASLPVRITRKNASNALLGLNTITYDNQKRIESSRFVDKDMGTTSTYSYENEKITRLIEYDDTTRPSEKYVFYYNAEGMVKEEFFLNNTLTYIYQWYHRPDGGKERRCKYFNSGDLVETWYYRLSAIGNVERVVKDNVNAALEDEEYTYSGFDNKQRAVSSHVNYVIHNILMETQGTGITVPNNPTTFIRKQLGTGNLLANQKMEYTYNTKGQVTQTKIFQANTGTLVYTDIIEYQDF</sequence>
<proteinExistence type="predicted"/>
<dbReference type="RefSeq" id="WP_160372992.1">
    <property type="nucleotide sequence ID" value="NZ_WSTB01000001.1"/>
</dbReference>
<dbReference type="InterPro" id="IPR036116">
    <property type="entry name" value="FN3_sf"/>
</dbReference>
<reference evidence="1 2" key="1">
    <citation type="submission" date="2019-12" db="EMBL/GenBank/DDBJ databases">
        <authorList>
            <person name="Kim Y.S."/>
        </authorList>
    </citation>
    <scope>NUCLEOTIDE SEQUENCE [LARGE SCALE GENOMIC DNA]</scope>
    <source>
        <strain evidence="1 2">GA093</strain>
    </source>
</reference>
<evidence type="ECO:0000313" key="1">
    <source>
        <dbReference type="EMBL" id="MWB93067.1"/>
    </source>
</evidence>
<name>A0A6I4NPT5_9FLAO</name>
<dbReference type="SUPFAM" id="SSF49265">
    <property type="entry name" value="Fibronectin type III"/>
    <property type="match status" value="1"/>
</dbReference>
<organism evidence="1 2">
    <name type="scientific">Flavobacterium hydrocarbonoxydans</name>
    <dbReference type="NCBI Taxonomy" id="2683249"/>
    <lineage>
        <taxon>Bacteria</taxon>
        <taxon>Pseudomonadati</taxon>
        <taxon>Bacteroidota</taxon>
        <taxon>Flavobacteriia</taxon>
        <taxon>Flavobacteriales</taxon>
        <taxon>Flavobacteriaceae</taxon>
        <taxon>Flavobacterium</taxon>
    </lineage>
</organism>
<keyword evidence="2" id="KW-1185">Reference proteome</keyword>
<protein>
    <submittedName>
        <fullName evidence="1">Uncharacterized protein</fullName>
    </submittedName>
</protein>
<dbReference type="Gene3D" id="2.60.40.10">
    <property type="entry name" value="Immunoglobulins"/>
    <property type="match status" value="1"/>
</dbReference>
<evidence type="ECO:0000313" key="2">
    <source>
        <dbReference type="Proteomes" id="UP000471501"/>
    </source>
</evidence>
<accession>A0A6I4NPT5</accession>
<dbReference type="Proteomes" id="UP000471501">
    <property type="component" value="Unassembled WGS sequence"/>
</dbReference>
<gene>
    <name evidence="1" type="ORF">GON26_01720</name>
</gene>
<comment type="caution">
    <text evidence="1">The sequence shown here is derived from an EMBL/GenBank/DDBJ whole genome shotgun (WGS) entry which is preliminary data.</text>
</comment>